<organism evidence="1 2">
    <name type="scientific">Persea americana</name>
    <name type="common">Avocado</name>
    <dbReference type="NCBI Taxonomy" id="3435"/>
    <lineage>
        <taxon>Eukaryota</taxon>
        <taxon>Viridiplantae</taxon>
        <taxon>Streptophyta</taxon>
        <taxon>Embryophyta</taxon>
        <taxon>Tracheophyta</taxon>
        <taxon>Spermatophyta</taxon>
        <taxon>Magnoliopsida</taxon>
        <taxon>Magnoliidae</taxon>
        <taxon>Laurales</taxon>
        <taxon>Lauraceae</taxon>
        <taxon>Persea</taxon>
    </lineage>
</organism>
<protein>
    <submittedName>
        <fullName evidence="1">Uncharacterized protein</fullName>
    </submittedName>
</protein>
<dbReference type="Proteomes" id="UP001234297">
    <property type="component" value="Chromosome 3"/>
</dbReference>
<sequence>MGAGESKVSTALAVVAFVGLAAGAIYKLCASGASDSNKKTTKAPGRDGFIPRHDFEQNPNFRGLRKGN</sequence>
<name>A0ACC2LNW6_PERAE</name>
<evidence type="ECO:0000313" key="2">
    <source>
        <dbReference type="Proteomes" id="UP001234297"/>
    </source>
</evidence>
<gene>
    <name evidence="1" type="ORF">MRB53_009401</name>
</gene>
<comment type="caution">
    <text evidence="1">The sequence shown here is derived from an EMBL/GenBank/DDBJ whole genome shotgun (WGS) entry which is preliminary data.</text>
</comment>
<evidence type="ECO:0000313" key="1">
    <source>
        <dbReference type="EMBL" id="KAJ8635134.1"/>
    </source>
</evidence>
<reference evidence="1 2" key="1">
    <citation type="journal article" date="2022" name="Hortic Res">
        <title>A haplotype resolved chromosomal level avocado genome allows analysis of novel avocado genes.</title>
        <authorList>
            <person name="Nath O."/>
            <person name="Fletcher S.J."/>
            <person name="Hayward A."/>
            <person name="Shaw L.M."/>
            <person name="Masouleh A.K."/>
            <person name="Furtado A."/>
            <person name="Henry R.J."/>
            <person name="Mitter N."/>
        </authorList>
    </citation>
    <scope>NUCLEOTIDE SEQUENCE [LARGE SCALE GENOMIC DNA]</scope>
    <source>
        <strain evidence="2">cv. Hass</strain>
    </source>
</reference>
<dbReference type="EMBL" id="CM056811">
    <property type="protein sequence ID" value="KAJ8635134.1"/>
    <property type="molecule type" value="Genomic_DNA"/>
</dbReference>
<proteinExistence type="predicted"/>
<accession>A0ACC2LNW6</accession>
<keyword evidence="2" id="KW-1185">Reference proteome</keyword>